<name>A0A3D8P317_9THEO</name>
<evidence type="ECO:0000313" key="1">
    <source>
        <dbReference type="EMBL" id="RDV80961.1"/>
    </source>
</evidence>
<dbReference type="EMBL" id="QSLN01000025">
    <property type="protein sequence ID" value="RDV80961.1"/>
    <property type="molecule type" value="Genomic_DNA"/>
</dbReference>
<sequence>MSYTAEELRAKLVEMYPELKKCDIAVDLEFDEGRDAWVVTFKKGTAQRHAFLAKKDADACMEGRVCIYLGVLIAQYVKDMEEELRCV</sequence>
<dbReference type="AlphaFoldDB" id="A0A3D8P317"/>
<dbReference type="OrthoDB" id="9764149at2"/>
<keyword evidence="2" id="KW-1185">Reference proteome</keyword>
<protein>
    <submittedName>
        <fullName evidence="1">Uncharacterized protein</fullName>
    </submittedName>
</protein>
<comment type="caution">
    <text evidence="1">The sequence shown here is derived from an EMBL/GenBank/DDBJ whole genome shotgun (WGS) entry which is preliminary data.</text>
</comment>
<organism evidence="1 2">
    <name type="scientific">Ammonifex thiophilus</name>
    <dbReference type="NCBI Taxonomy" id="444093"/>
    <lineage>
        <taxon>Bacteria</taxon>
        <taxon>Bacillati</taxon>
        <taxon>Bacillota</taxon>
        <taxon>Clostridia</taxon>
        <taxon>Thermoanaerobacterales</taxon>
        <taxon>Thermoanaerobacteraceae</taxon>
        <taxon>Ammonifex</taxon>
    </lineage>
</organism>
<reference evidence="1 2" key="1">
    <citation type="submission" date="2018-08" db="EMBL/GenBank/DDBJ databases">
        <title>Form III RuBisCO-mediated autotrophy in Thermodesulfobium bacteria.</title>
        <authorList>
            <person name="Toshchakov S.V."/>
            <person name="Kublanov I.V."/>
            <person name="Frolov E."/>
            <person name="Bonch-Osmolovskaya E.A."/>
            <person name="Tourova T.P."/>
            <person name="Chernych N.A."/>
            <person name="Lebedinsky A.V."/>
        </authorList>
    </citation>
    <scope>NUCLEOTIDE SEQUENCE [LARGE SCALE GENOMIC DNA]</scope>
    <source>
        <strain evidence="1 2">SR</strain>
    </source>
</reference>
<accession>A0A3D8P317</accession>
<gene>
    <name evidence="1" type="ORF">DXX99_10070</name>
</gene>
<dbReference type="RefSeq" id="WP_115793355.1">
    <property type="nucleotide sequence ID" value="NZ_QSLN01000025.1"/>
</dbReference>
<proteinExistence type="predicted"/>
<evidence type="ECO:0000313" key="2">
    <source>
        <dbReference type="Proteomes" id="UP000256329"/>
    </source>
</evidence>
<dbReference type="Proteomes" id="UP000256329">
    <property type="component" value="Unassembled WGS sequence"/>
</dbReference>